<protein>
    <recommendedName>
        <fullName evidence="3">Alpha-galactosidase A</fullName>
    </recommendedName>
</protein>
<dbReference type="Proteomes" id="UP001338125">
    <property type="component" value="Unassembled WGS sequence"/>
</dbReference>
<dbReference type="Pfam" id="PF06293">
    <property type="entry name" value="Kdo"/>
    <property type="match status" value="1"/>
</dbReference>
<dbReference type="Gene3D" id="1.10.510.10">
    <property type="entry name" value="Transferase(Phosphotransferase) domain 1"/>
    <property type="match status" value="1"/>
</dbReference>
<sequence length="244" mass="27370">MADHSRNIQVLQASVDPEYESEFRILVDGKSIKYLAIDGGLYEQDDMCFGPSLIALLPPLPLGDWNQGRISRDPTTGRAHFSAASESRLLGKLRTNLYEATCPRFNSPVVVKFARFAWEVPQLEQETVAYSWIEGHNIGPDFLGHLTEQGRIIGFIMSRVADGHHAESHDLSLCHQALSRLHQLGIKHGDINKYNFLIHQRKVTLIDFDNASRTASAQELEGELGDLQDQLMETSGRGGRFIEE</sequence>
<name>A0ABR0SY40_9HYPO</name>
<keyword evidence="2" id="KW-1185">Reference proteome</keyword>
<dbReference type="EMBL" id="JAVFKD010000002">
    <property type="protein sequence ID" value="KAK5997053.1"/>
    <property type="molecule type" value="Genomic_DNA"/>
</dbReference>
<gene>
    <name evidence="1" type="ORF">PT974_02404</name>
</gene>
<evidence type="ECO:0008006" key="3">
    <source>
        <dbReference type="Google" id="ProtNLM"/>
    </source>
</evidence>
<accession>A0ABR0SY40</accession>
<proteinExistence type="predicted"/>
<reference evidence="1 2" key="1">
    <citation type="submission" date="2024-01" db="EMBL/GenBank/DDBJ databases">
        <title>Complete genome of Cladobotryum mycophilum ATHUM6906.</title>
        <authorList>
            <person name="Christinaki A.C."/>
            <person name="Myridakis A.I."/>
            <person name="Kouvelis V.N."/>
        </authorList>
    </citation>
    <scope>NUCLEOTIDE SEQUENCE [LARGE SCALE GENOMIC DNA]</scope>
    <source>
        <strain evidence="1 2">ATHUM6906</strain>
    </source>
</reference>
<comment type="caution">
    <text evidence="1">The sequence shown here is derived from an EMBL/GenBank/DDBJ whole genome shotgun (WGS) entry which is preliminary data.</text>
</comment>
<evidence type="ECO:0000313" key="2">
    <source>
        <dbReference type="Proteomes" id="UP001338125"/>
    </source>
</evidence>
<dbReference type="SUPFAM" id="SSF56112">
    <property type="entry name" value="Protein kinase-like (PK-like)"/>
    <property type="match status" value="1"/>
</dbReference>
<organism evidence="1 2">
    <name type="scientific">Cladobotryum mycophilum</name>
    <dbReference type="NCBI Taxonomy" id="491253"/>
    <lineage>
        <taxon>Eukaryota</taxon>
        <taxon>Fungi</taxon>
        <taxon>Dikarya</taxon>
        <taxon>Ascomycota</taxon>
        <taxon>Pezizomycotina</taxon>
        <taxon>Sordariomycetes</taxon>
        <taxon>Hypocreomycetidae</taxon>
        <taxon>Hypocreales</taxon>
        <taxon>Hypocreaceae</taxon>
        <taxon>Cladobotryum</taxon>
    </lineage>
</organism>
<evidence type="ECO:0000313" key="1">
    <source>
        <dbReference type="EMBL" id="KAK5997053.1"/>
    </source>
</evidence>
<dbReference type="InterPro" id="IPR011009">
    <property type="entry name" value="Kinase-like_dom_sf"/>
</dbReference>